<name>A0A0B8ZZC3_BRELN</name>
<feature type="binding site" evidence="5">
    <location>
        <begin position="202"/>
        <end position="209"/>
    </location>
    <ligand>
        <name>ATP</name>
        <dbReference type="ChEBI" id="CHEBI:30616"/>
    </ligand>
</feature>
<evidence type="ECO:0000313" key="10">
    <source>
        <dbReference type="Proteomes" id="UP000075950"/>
    </source>
</evidence>
<dbReference type="SUPFAM" id="SSF52540">
    <property type="entry name" value="P-loop containing nucleoside triphosphate hydrolases"/>
    <property type="match status" value="1"/>
</dbReference>
<evidence type="ECO:0000256" key="3">
    <source>
        <dbReference type="ARBA" id="ARBA00022806"/>
    </source>
</evidence>
<keyword evidence="4 5" id="KW-0067">ATP-binding</keyword>
<dbReference type="PANTHER" id="PTHR11070">
    <property type="entry name" value="UVRD / RECB / PCRA DNA HELICASE FAMILY MEMBER"/>
    <property type="match status" value="1"/>
</dbReference>
<dbReference type="GO" id="GO:0003677">
    <property type="term" value="F:DNA binding"/>
    <property type="evidence" value="ECO:0007669"/>
    <property type="project" value="InterPro"/>
</dbReference>
<dbReference type="GO" id="GO:0000725">
    <property type="term" value="P:recombinational repair"/>
    <property type="evidence" value="ECO:0007669"/>
    <property type="project" value="TreeGrafter"/>
</dbReference>
<dbReference type="EMBL" id="JTJZ01000020">
    <property type="protein sequence ID" value="KHS51649.1"/>
    <property type="molecule type" value="Genomic_DNA"/>
</dbReference>
<protein>
    <submittedName>
        <fullName evidence="7">DNA helicase</fullName>
    </submittedName>
</protein>
<evidence type="ECO:0000313" key="7">
    <source>
        <dbReference type="EMBL" id="AMT94169.1"/>
    </source>
</evidence>
<reference evidence="10" key="2">
    <citation type="submission" date="2016-03" db="EMBL/GenBank/DDBJ databases">
        <authorList>
            <person name="Ploux O."/>
        </authorList>
    </citation>
    <scope>NUCLEOTIDE SEQUENCE [LARGE SCALE GENOMIC DNA]</scope>
    <source>
        <strain evidence="10">BS258</strain>
    </source>
</reference>
<keyword evidence="9" id="KW-1185">Reference proteome</keyword>
<evidence type="ECO:0000313" key="8">
    <source>
        <dbReference type="EMBL" id="KHS51649.1"/>
    </source>
</evidence>
<evidence type="ECO:0000313" key="9">
    <source>
        <dbReference type="Proteomes" id="UP000031488"/>
    </source>
</evidence>
<dbReference type="RefSeq" id="WP_039210321.1">
    <property type="nucleotide sequence ID" value="NZ_CP014869.1"/>
</dbReference>
<evidence type="ECO:0000256" key="1">
    <source>
        <dbReference type="ARBA" id="ARBA00022741"/>
    </source>
</evidence>
<evidence type="ECO:0000256" key="5">
    <source>
        <dbReference type="PROSITE-ProRule" id="PRU00560"/>
    </source>
</evidence>
<reference evidence="8 9" key="1">
    <citation type="submission" date="2014-11" db="EMBL/GenBank/DDBJ databases">
        <title>Draft Genome Sequence of Brevibacterium linens AE038-8.</title>
        <authorList>
            <person name="Maizel D."/>
            <person name="Utturkar S.M."/>
            <person name="Brown S.D."/>
            <person name="Ferrero M."/>
            <person name="Rosen B.P."/>
        </authorList>
    </citation>
    <scope>NUCLEOTIDE SEQUENCE [LARGE SCALE GENOMIC DNA]</scope>
    <source>
        <strain evidence="8 9">AE038-8</strain>
    </source>
</reference>
<evidence type="ECO:0000259" key="6">
    <source>
        <dbReference type="PROSITE" id="PS51198"/>
    </source>
</evidence>
<dbReference type="OrthoDB" id="9787585at2"/>
<gene>
    <name evidence="7" type="ORF">A2T55_10570</name>
    <name evidence="8" type="ORF">AE0388_2199</name>
</gene>
<dbReference type="GO" id="GO:0005524">
    <property type="term" value="F:ATP binding"/>
    <property type="evidence" value="ECO:0007669"/>
    <property type="project" value="UniProtKB-UniRule"/>
</dbReference>
<dbReference type="GO" id="GO:0016787">
    <property type="term" value="F:hydrolase activity"/>
    <property type="evidence" value="ECO:0007669"/>
    <property type="project" value="UniProtKB-UniRule"/>
</dbReference>
<dbReference type="AlphaFoldDB" id="A0A0B8ZZC3"/>
<feature type="domain" description="UvrD-like helicase ATP-binding" evidence="6">
    <location>
        <begin position="181"/>
        <end position="579"/>
    </location>
</feature>
<dbReference type="GO" id="GO:0005829">
    <property type="term" value="C:cytosol"/>
    <property type="evidence" value="ECO:0007669"/>
    <property type="project" value="TreeGrafter"/>
</dbReference>
<dbReference type="KEGG" id="bly:A2T55_10570"/>
<sequence length="743" mass="81586">MTETSEIRVEQTKLDELYARLDELREETTARLGTVRISEVGGNHQHRTERDAFATLYEDQLIRLDGAEEGLCFGRLDIVDEDDPTYIGRIGLTDEQRQQILIDWRAPAAERFYQSTAANPDGIARRRHLVTANRKVTGIEDDVLDIDALDDSQRSNLQGEGALLAALTTHRTGRMGDIVATIQAEQDAIIRRPLSGVLVVQGGPGTGKTAVALHRAAFLLYRHRERIAKSGVLLVGPSTVFLKYIEKVLPSLGETGAVLLTPGQLYPGLDTDATDTPAVAEIKGRSVMARVLKNHIANYQRIPDQDVEMRVRSHNIVLRRRDVQSARDRARRSGDPHNAARTGFVTGLLKILAEDLAREMGMDAAGERLPELLEDLRSSVDVRRALNLAWFPIGPAAALRSLLGKPHKLQAAARKLLSPAEQSILLEQRRDEFTVDDVPLLDELAELLGSAPQQTQARDESAREYAEAVVDMTETGGMVSAETLAARWEEQGPAMTLAERALEDREWTYGHLVVDEAQELSPMQWRVLFRRVPSKSATVVGDLAQSSQVDNARTWSSILSEFVGDRFALQVLTVSYRTPQSVMDLANRYLHRHFPQLELVESVRQGGSDPQLDSFADESEMLAALPETVAAEVSAAAGGKIAVIADEELIEPIAKAVADFDFGRSVTGLDHQIALITPQQAKGLEFDAVIIVEPGRIAPLGSEEGVGGLYVALTRTTERLRVLASVSTELTELFSAEAVRQAG</sequence>
<dbReference type="InterPro" id="IPR014016">
    <property type="entry name" value="UvrD-like_ATP-bd"/>
</dbReference>
<organism evidence="8 9">
    <name type="scientific">Brevibacterium linens</name>
    <dbReference type="NCBI Taxonomy" id="1703"/>
    <lineage>
        <taxon>Bacteria</taxon>
        <taxon>Bacillati</taxon>
        <taxon>Actinomycetota</taxon>
        <taxon>Actinomycetes</taxon>
        <taxon>Micrococcales</taxon>
        <taxon>Brevibacteriaceae</taxon>
        <taxon>Brevibacterium</taxon>
    </lineage>
</organism>
<dbReference type="Pfam" id="PF13538">
    <property type="entry name" value="UvrD_C_2"/>
    <property type="match status" value="1"/>
</dbReference>
<evidence type="ECO:0000256" key="4">
    <source>
        <dbReference type="ARBA" id="ARBA00022840"/>
    </source>
</evidence>
<dbReference type="InterPro" id="IPR027785">
    <property type="entry name" value="UvrD-like_helicase_C"/>
</dbReference>
<reference evidence="7" key="3">
    <citation type="submission" date="2016-03" db="EMBL/GenBank/DDBJ databases">
        <authorList>
            <person name="Zhu Y."/>
            <person name="Sun C."/>
        </authorList>
    </citation>
    <scope>NUCLEOTIDE SEQUENCE</scope>
    <source>
        <strain evidence="7">BS258</strain>
    </source>
</reference>
<dbReference type="PANTHER" id="PTHR11070:SF45">
    <property type="entry name" value="DNA 3'-5' HELICASE"/>
    <property type="match status" value="1"/>
</dbReference>
<dbReference type="GO" id="GO:0043138">
    <property type="term" value="F:3'-5' DNA helicase activity"/>
    <property type="evidence" value="ECO:0007669"/>
    <property type="project" value="TreeGrafter"/>
</dbReference>
<keyword evidence="3 5" id="KW-0347">Helicase</keyword>
<proteinExistence type="predicted"/>
<dbReference type="InterPro" id="IPR027417">
    <property type="entry name" value="P-loop_NTPase"/>
</dbReference>
<dbReference type="STRING" id="1703.BLSMQ_2328"/>
<dbReference type="Gene3D" id="3.40.50.300">
    <property type="entry name" value="P-loop containing nucleotide triphosphate hydrolases"/>
    <property type="match status" value="3"/>
</dbReference>
<dbReference type="Proteomes" id="UP000075950">
    <property type="component" value="Chromosome"/>
</dbReference>
<dbReference type="Proteomes" id="UP000031488">
    <property type="component" value="Unassembled WGS sequence"/>
</dbReference>
<dbReference type="EMBL" id="CP014869">
    <property type="protein sequence ID" value="AMT94169.1"/>
    <property type="molecule type" value="Genomic_DNA"/>
</dbReference>
<dbReference type="InterPro" id="IPR000212">
    <property type="entry name" value="DNA_helicase_UvrD/REP"/>
</dbReference>
<dbReference type="PATRIC" id="fig|1703.6.peg.2097"/>
<accession>A0A0B8ZZC3</accession>
<keyword evidence="1 5" id="KW-0547">Nucleotide-binding</keyword>
<accession>A0A142NPA3</accession>
<evidence type="ECO:0000256" key="2">
    <source>
        <dbReference type="ARBA" id="ARBA00022801"/>
    </source>
</evidence>
<keyword evidence="2 5" id="KW-0378">Hydrolase</keyword>
<dbReference type="PROSITE" id="PS51198">
    <property type="entry name" value="UVRD_HELICASE_ATP_BIND"/>
    <property type="match status" value="1"/>
</dbReference>